<dbReference type="RefSeq" id="WP_345326018.1">
    <property type="nucleotide sequence ID" value="NZ_BAABGA010000064.1"/>
</dbReference>
<evidence type="ECO:0000313" key="3">
    <source>
        <dbReference type="Proteomes" id="UP001500840"/>
    </source>
</evidence>
<name>A0ABP8NAG6_9BACT</name>
<proteinExistence type="predicted"/>
<accession>A0ABP8NAG6</accession>
<protein>
    <recommendedName>
        <fullName evidence="1">RmlD-like substrate binding domain-containing protein</fullName>
    </recommendedName>
</protein>
<comment type="caution">
    <text evidence="2">The sequence shown here is derived from an EMBL/GenBank/DDBJ whole genome shotgun (WGS) entry which is preliminary data.</text>
</comment>
<keyword evidence="3" id="KW-1185">Reference proteome</keyword>
<dbReference type="SUPFAM" id="SSF51735">
    <property type="entry name" value="NAD(P)-binding Rossmann-fold domains"/>
    <property type="match status" value="1"/>
</dbReference>
<feature type="domain" description="RmlD-like substrate binding" evidence="1">
    <location>
        <begin position="49"/>
        <end position="295"/>
    </location>
</feature>
<organism evidence="2 3">
    <name type="scientific">Novipirellula rosea</name>
    <dbReference type="NCBI Taxonomy" id="1031540"/>
    <lineage>
        <taxon>Bacteria</taxon>
        <taxon>Pseudomonadati</taxon>
        <taxon>Planctomycetota</taxon>
        <taxon>Planctomycetia</taxon>
        <taxon>Pirellulales</taxon>
        <taxon>Pirellulaceae</taxon>
        <taxon>Novipirellula</taxon>
    </lineage>
</organism>
<dbReference type="EMBL" id="BAABGA010000064">
    <property type="protein sequence ID" value="GAA4462707.1"/>
    <property type="molecule type" value="Genomic_DNA"/>
</dbReference>
<dbReference type="PANTHER" id="PTHR43242">
    <property type="entry name" value="NAD(P)-BINDING ROSSMANN-FOLD SUPERFAMILY PROTEIN"/>
    <property type="match status" value="1"/>
</dbReference>
<dbReference type="Proteomes" id="UP001500840">
    <property type="component" value="Unassembled WGS sequence"/>
</dbReference>
<dbReference type="PANTHER" id="PTHR43242:SF1">
    <property type="entry name" value="NAD(P)-BINDING ROSSMANN-FOLD SUPERFAMILY PROTEIN"/>
    <property type="match status" value="1"/>
</dbReference>
<evidence type="ECO:0000313" key="2">
    <source>
        <dbReference type="EMBL" id="GAA4462707.1"/>
    </source>
</evidence>
<dbReference type="Pfam" id="PF04321">
    <property type="entry name" value="RmlD_sub_bind"/>
    <property type="match status" value="1"/>
</dbReference>
<dbReference type="InterPro" id="IPR029903">
    <property type="entry name" value="RmlD-like-bd"/>
</dbReference>
<gene>
    <name evidence="2" type="ORF">GCM10023156_46870</name>
</gene>
<reference evidence="3" key="1">
    <citation type="journal article" date="2019" name="Int. J. Syst. Evol. Microbiol.">
        <title>The Global Catalogue of Microorganisms (GCM) 10K type strain sequencing project: providing services to taxonomists for standard genome sequencing and annotation.</title>
        <authorList>
            <consortium name="The Broad Institute Genomics Platform"/>
            <consortium name="The Broad Institute Genome Sequencing Center for Infectious Disease"/>
            <person name="Wu L."/>
            <person name="Ma J."/>
        </authorList>
    </citation>
    <scope>NUCLEOTIDE SEQUENCE [LARGE SCALE GENOMIC DNA]</scope>
    <source>
        <strain evidence="3">JCM 17759</strain>
    </source>
</reference>
<evidence type="ECO:0000259" key="1">
    <source>
        <dbReference type="Pfam" id="PF04321"/>
    </source>
</evidence>
<dbReference type="Gene3D" id="3.40.50.720">
    <property type="entry name" value="NAD(P)-binding Rossmann-like Domain"/>
    <property type="match status" value="1"/>
</dbReference>
<sequence length="356" mass="39641">MDLLDPRYEDDASPPLPMLVSGIAGVPGYNAFHYFRDRYGDQVIGVRQSNMWPLSGDGIVACDAEDADSVARLWDQYRFRSLLNFGGCCRLKSCELNVDMAHRVNVVGAENMIAQAVRHDARVIHLSVDLVFAGRDGGSYDEQDATDPVTVYGAKMVEAENVVLSQCDNACVLRISLPMGISFNEHAGAIDWIASRFKQNKPATLFTDEVRTPTYTDCMNGLFATLLDKPLTGLYHAGGPRRLTLYQIGQIVNRVGGYDPDLLHKSLRHEAGPMPPRAGDVSMDSSKLQQDLGYNPFDPWPLTDEWLPTHERWHYERDDGFSGSEAKIKSLLYQNPDKPGMVPPSRNEVWGASRFA</sequence>
<dbReference type="InterPro" id="IPR036291">
    <property type="entry name" value="NAD(P)-bd_dom_sf"/>
</dbReference>